<sequence length="136" mass="15579">MNKFIYMLGLVLLIGCSEKILNFTIDNVVKSNEKLNFSINFKDNKALDKVRELSSKKIVCNDSANHDQKLDTYIEKIENNKIDVSVHFCSNNDNRSCEPIDISSVKKINLECQAIFSTMIGHVSKSEKFSIVWEEK</sequence>
<gene>
    <name evidence="1" type="ORF">ABR2091_0103</name>
    <name evidence="2" type="ORF">GSE42_00380</name>
</gene>
<dbReference type="Proteomes" id="UP000480763">
    <property type="component" value="Unassembled WGS sequence"/>
</dbReference>
<dbReference type="EMBL" id="LN997846">
    <property type="protein sequence ID" value="CUW33541.1"/>
    <property type="molecule type" value="Genomic_DNA"/>
</dbReference>
<evidence type="ECO:0000313" key="3">
    <source>
        <dbReference type="Proteomes" id="UP000066661"/>
    </source>
</evidence>
<evidence type="ECO:0008006" key="5">
    <source>
        <dbReference type="Google" id="ProtNLM"/>
    </source>
</evidence>
<dbReference type="AlphaFoldDB" id="A0A505MGU3"/>
<dbReference type="Proteomes" id="UP000066661">
    <property type="component" value="Chromosome I"/>
</dbReference>
<evidence type="ECO:0000313" key="4">
    <source>
        <dbReference type="Proteomes" id="UP000480763"/>
    </source>
</evidence>
<name>A0A505MGU3_ACIBA</name>
<reference evidence="1 3" key="1">
    <citation type="submission" date="2015-12" db="EMBL/GenBank/DDBJ databases">
        <authorList>
            <person name="Wibberg D."/>
        </authorList>
    </citation>
    <scope>NUCLEOTIDE SEQUENCE [LARGE SCALE GENOMIC DNA]</scope>
    <source>
        <strain evidence="1">R2091</strain>
    </source>
</reference>
<reference evidence="2 4" key="2">
    <citation type="journal article" date="2017" name="Ann. Clin. Microbiol. Antimicrob.">
        <title>New eight genes identified at the clinical multidrug-resistant Acinetobacter baumannii DMS06669 strain in a Vietnam hospital.</title>
        <authorList>
            <person name="Si-Tuan N."/>
            <person name="Ngoc H.M."/>
            <person name="Hang P.T.T."/>
            <person name="Nguyen C."/>
            <person name="Van P.H."/>
            <person name="Huong N.T."/>
        </authorList>
    </citation>
    <scope>NUCLEOTIDE SEQUENCE [LARGE SCALE GENOMIC DNA]</scope>
    <source>
        <strain evidence="2 4">DMS06669</strain>
    </source>
</reference>
<organism evidence="2 4">
    <name type="scientific">Acinetobacter baumannii</name>
    <dbReference type="NCBI Taxonomy" id="470"/>
    <lineage>
        <taxon>Bacteria</taxon>
        <taxon>Pseudomonadati</taxon>
        <taxon>Pseudomonadota</taxon>
        <taxon>Gammaproteobacteria</taxon>
        <taxon>Moraxellales</taxon>
        <taxon>Moraxellaceae</taxon>
        <taxon>Acinetobacter</taxon>
        <taxon>Acinetobacter calcoaceticus/baumannii complex</taxon>
    </lineage>
</organism>
<accession>A0A505MGU3</accession>
<dbReference type="RefSeq" id="WP_001031863.1">
    <property type="nucleotide sequence ID" value="NZ_BBNF01000021.1"/>
</dbReference>
<proteinExistence type="predicted"/>
<dbReference type="PROSITE" id="PS51257">
    <property type="entry name" value="PROKAR_LIPOPROTEIN"/>
    <property type="match status" value="1"/>
</dbReference>
<reference evidence="2" key="3">
    <citation type="submission" date="2019-12" db="EMBL/GenBank/DDBJ databases">
        <authorList>
            <person name="Nguyen S.-T."/>
        </authorList>
    </citation>
    <scope>NUCLEOTIDE SEQUENCE</scope>
    <source>
        <strain evidence="2">DMS06669</strain>
    </source>
</reference>
<dbReference type="EMBL" id="WWCH01000001">
    <property type="protein sequence ID" value="MYM76404.1"/>
    <property type="molecule type" value="Genomic_DNA"/>
</dbReference>
<protein>
    <recommendedName>
        <fullName evidence="5">Lipoprotein</fullName>
    </recommendedName>
</protein>
<evidence type="ECO:0000313" key="2">
    <source>
        <dbReference type="EMBL" id="MYM76404.1"/>
    </source>
</evidence>
<evidence type="ECO:0000313" key="1">
    <source>
        <dbReference type="EMBL" id="CUW33541.1"/>
    </source>
</evidence>